<gene>
    <name evidence="1" type="ORF">A3G33_11080</name>
</gene>
<dbReference type="SUPFAM" id="SSF52935">
    <property type="entry name" value="PK C-terminal domain-like"/>
    <property type="match status" value="1"/>
</dbReference>
<accession>A0A1G1KT08</accession>
<name>A0A1G1KT08_9BACT</name>
<sequence length="171" mass="19363">MTVLENAIDVAKKEKISTIVIASTTGGTALKLFELAKGSKLKLIVVTHDEGRLPQERRFKEEIRRWLLVNCVTIYTHNIQGMLLRRIVDAIFERFGLPAWHRHLRNIKEKFGTGIKVCHIIARMLIEGNILRDGRVVVIAGKGSGADSSAVFFIKPRNKWPILEKVLEVAR</sequence>
<dbReference type="EMBL" id="MHFR01000054">
    <property type="protein sequence ID" value="OGW96041.1"/>
    <property type="molecule type" value="Genomic_DNA"/>
</dbReference>
<proteinExistence type="predicted"/>
<dbReference type="AlphaFoldDB" id="A0A1G1KT08"/>
<evidence type="ECO:0000313" key="1">
    <source>
        <dbReference type="EMBL" id="OGW96041.1"/>
    </source>
</evidence>
<comment type="caution">
    <text evidence="1">The sequence shown here is derived from an EMBL/GenBank/DDBJ whole genome shotgun (WGS) entry which is preliminary data.</text>
</comment>
<dbReference type="Proteomes" id="UP000178187">
    <property type="component" value="Unassembled WGS sequence"/>
</dbReference>
<dbReference type="Gene3D" id="3.40.1380.20">
    <property type="entry name" value="Pyruvate kinase, C-terminal domain"/>
    <property type="match status" value="1"/>
</dbReference>
<dbReference type="InterPro" id="IPR036918">
    <property type="entry name" value="Pyrv_Knase_C_sf"/>
</dbReference>
<protein>
    <submittedName>
        <fullName evidence="1">Uncharacterized protein</fullName>
    </submittedName>
</protein>
<reference evidence="1 2" key="1">
    <citation type="journal article" date="2016" name="Nat. Commun.">
        <title>Thousands of microbial genomes shed light on interconnected biogeochemical processes in an aquifer system.</title>
        <authorList>
            <person name="Anantharaman K."/>
            <person name="Brown C.T."/>
            <person name="Hug L.A."/>
            <person name="Sharon I."/>
            <person name="Castelle C.J."/>
            <person name="Probst A.J."/>
            <person name="Thomas B.C."/>
            <person name="Singh A."/>
            <person name="Wilkins M.J."/>
            <person name="Karaoz U."/>
            <person name="Brodie E.L."/>
            <person name="Williams K.H."/>
            <person name="Hubbard S.S."/>
            <person name="Banfield J.F."/>
        </authorList>
    </citation>
    <scope>NUCLEOTIDE SEQUENCE [LARGE SCALE GENOMIC DNA]</scope>
</reference>
<evidence type="ECO:0000313" key="2">
    <source>
        <dbReference type="Proteomes" id="UP000178187"/>
    </source>
</evidence>
<organism evidence="1 2">
    <name type="scientific">Candidatus Danuiimicrobium aquiferis</name>
    <dbReference type="NCBI Taxonomy" id="1801832"/>
    <lineage>
        <taxon>Bacteria</taxon>
        <taxon>Pseudomonadati</taxon>
        <taxon>Candidatus Omnitrophota</taxon>
        <taxon>Candidatus Danuiimicrobium</taxon>
    </lineage>
</organism>